<evidence type="ECO:0000259" key="2">
    <source>
        <dbReference type="Pfam" id="PF22848"/>
    </source>
</evidence>
<feature type="chain" id="PRO_5045761386" description="Alpha-L-arabinofuranosidase 1 catalytic domain-containing protein" evidence="1">
    <location>
        <begin position="23"/>
        <end position="481"/>
    </location>
</feature>
<dbReference type="InterPro" id="IPR055235">
    <property type="entry name" value="ASD1_cat"/>
</dbReference>
<keyword evidence="1" id="KW-0732">Signal</keyword>
<protein>
    <recommendedName>
        <fullName evidence="2">Alpha-L-arabinofuranosidase 1 catalytic domain-containing protein</fullName>
    </recommendedName>
</protein>
<organism evidence="3 4">
    <name type="scientific">Hymenobacter jeongseonensis</name>
    <dbReference type="NCBI Taxonomy" id="2791027"/>
    <lineage>
        <taxon>Bacteria</taxon>
        <taxon>Pseudomonadati</taxon>
        <taxon>Bacteroidota</taxon>
        <taxon>Cytophagia</taxon>
        <taxon>Cytophagales</taxon>
        <taxon>Hymenobacteraceae</taxon>
        <taxon>Hymenobacter</taxon>
    </lineage>
</organism>
<dbReference type="InterPro" id="IPR017853">
    <property type="entry name" value="GH"/>
</dbReference>
<evidence type="ECO:0000313" key="4">
    <source>
        <dbReference type="Proteomes" id="UP000597617"/>
    </source>
</evidence>
<proteinExistence type="predicted"/>
<dbReference type="SUPFAM" id="SSF51445">
    <property type="entry name" value="(Trans)glycosidases"/>
    <property type="match status" value="1"/>
</dbReference>
<dbReference type="Proteomes" id="UP000597617">
    <property type="component" value="Unassembled WGS sequence"/>
</dbReference>
<dbReference type="PANTHER" id="PTHR43576">
    <property type="entry name" value="ALPHA-L-ARABINOFURANOSIDASE C-RELATED"/>
    <property type="match status" value="1"/>
</dbReference>
<keyword evidence="4" id="KW-1185">Reference proteome</keyword>
<evidence type="ECO:0000313" key="3">
    <source>
        <dbReference type="EMBL" id="MBF9238915.1"/>
    </source>
</evidence>
<name>A0ABS0IKL3_9BACT</name>
<accession>A0ABS0IKL3</accession>
<feature type="signal peptide" evidence="1">
    <location>
        <begin position="1"/>
        <end position="22"/>
    </location>
</feature>
<dbReference type="Gene3D" id="3.20.20.80">
    <property type="entry name" value="Glycosidases"/>
    <property type="match status" value="1"/>
</dbReference>
<reference evidence="3 4" key="1">
    <citation type="submission" date="2020-11" db="EMBL/GenBank/DDBJ databases">
        <authorList>
            <person name="Kim M.K."/>
        </authorList>
    </citation>
    <scope>NUCLEOTIDE SEQUENCE [LARGE SCALE GENOMIC DNA]</scope>
    <source>
        <strain evidence="3 4">BT683</strain>
    </source>
</reference>
<dbReference type="EMBL" id="JADQDQ010000008">
    <property type="protein sequence ID" value="MBF9238915.1"/>
    <property type="molecule type" value="Genomic_DNA"/>
</dbReference>
<gene>
    <name evidence="3" type="ORF">I2I05_16040</name>
</gene>
<comment type="caution">
    <text evidence="3">The sequence shown here is derived from an EMBL/GenBank/DDBJ whole genome shotgun (WGS) entry which is preliminary data.</text>
</comment>
<sequence>MPSRFVWLLVVMLLAASARSTAQVGGEAAVGSPLSIYPDSVLADVSHHPIGINLDFLTDDDQYLNPRRRLVDALKAMGVKYLRYPGGNKSDFYLFSHPPYRKAVPTLARTGPGAVGDRSIMLNEKGTAFKFPVLDFDEFMDICRAVGAEPVLVVAADEYTGPYPAGCTWASRQQLLDHAVEWVRYANKKMGYHVKYWMIANETWNHAPANGAAVYAEDVVAFSKAMKAVDPSIYIIPNGNTEAWWQTVLTKTAGHIDAICVSNYPFSACDTLRQLTRPVDIASRAIEQYASPADRLKLRVIVAEYGPFNWCAGAEDSFLNSMRNNLTNLEISLEQLQHPRVAFSCFWTTRWIENADGKHDGYNALDRDGNFNANGLGLMLLGNFLGSHMIRTRSRTPLKTYASIDKPHHKLYVYVLNPSSETVSIRPEIARSTLGAPSRAHELAGQNAGDTKPIWRLLPASGGTTQLIAGTSVRVLEYELP</sequence>
<feature type="domain" description="Alpha-L-arabinofuranosidase 1 catalytic" evidence="2">
    <location>
        <begin position="74"/>
        <end position="243"/>
    </location>
</feature>
<dbReference type="Pfam" id="PF22848">
    <property type="entry name" value="ASD1_dom"/>
    <property type="match status" value="1"/>
</dbReference>
<evidence type="ECO:0000256" key="1">
    <source>
        <dbReference type="SAM" id="SignalP"/>
    </source>
</evidence>